<dbReference type="NCBIfam" id="TIGR00778">
    <property type="entry name" value="ahpD_dom"/>
    <property type="match status" value="1"/>
</dbReference>
<organism evidence="2">
    <name type="scientific">hydrothermal vent metagenome</name>
    <dbReference type="NCBI Taxonomy" id="652676"/>
    <lineage>
        <taxon>unclassified sequences</taxon>
        <taxon>metagenomes</taxon>
        <taxon>ecological metagenomes</taxon>
    </lineage>
</organism>
<dbReference type="AlphaFoldDB" id="A0A3B0W5K6"/>
<dbReference type="InterPro" id="IPR029032">
    <property type="entry name" value="AhpD-like"/>
</dbReference>
<dbReference type="SUPFAM" id="SSF69118">
    <property type="entry name" value="AhpD-like"/>
    <property type="match status" value="1"/>
</dbReference>
<dbReference type="Gene3D" id="1.20.1290.10">
    <property type="entry name" value="AhpD-like"/>
    <property type="match status" value="1"/>
</dbReference>
<protein>
    <recommendedName>
        <fullName evidence="1">Carboxymuconolactone decarboxylase-like domain-containing protein</fullName>
    </recommendedName>
</protein>
<accession>A0A3B0W5K6</accession>
<sequence length="345" mass="38845">MINNVKYLNTKVNRRHPTVVRVYKQIRKEFGMVVDPFSLHSISPEILAGVWAACRETELVGKVSRVEKEIVAACVSASNQCPYCVDAHTMLLNAVGEFEVSNFISRGDYDRIDDERLFSLINWARSTNVPTSDIILNPPFSKTSASEYIGMAVFYHYLNRIVHVFLPDQLLPVKSNTAKKSLKRMAGWFFSFSANRTKKSGNALALLPNSELPDDMSWALGSETISQSFSQMASVIDTQEKSIVSAQVRTIFNDFIAQWDGQSCGINTGWTIDLLKDLNPENAITLKLALLTAIEPYKVNESIIGEFKNFHEEESSLLSVVCWASFTASRRVGQWCYQTFENRLA</sequence>
<dbReference type="InterPro" id="IPR003779">
    <property type="entry name" value="CMD-like"/>
</dbReference>
<proteinExistence type="predicted"/>
<evidence type="ECO:0000259" key="1">
    <source>
        <dbReference type="Pfam" id="PF02627"/>
    </source>
</evidence>
<dbReference type="EMBL" id="UOFE01000014">
    <property type="protein sequence ID" value="VAW51208.1"/>
    <property type="molecule type" value="Genomic_DNA"/>
</dbReference>
<name>A0A3B0W5K6_9ZZZZ</name>
<gene>
    <name evidence="2" type="ORF">MNBD_GAMMA05-1061</name>
</gene>
<dbReference type="Pfam" id="PF02627">
    <property type="entry name" value="CMD"/>
    <property type="match status" value="1"/>
</dbReference>
<dbReference type="GO" id="GO:0051920">
    <property type="term" value="F:peroxiredoxin activity"/>
    <property type="evidence" value="ECO:0007669"/>
    <property type="project" value="InterPro"/>
</dbReference>
<evidence type="ECO:0000313" key="2">
    <source>
        <dbReference type="EMBL" id="VAW51208.1"/>
    </source>
</evidence>
<feature type="domain" description="Carboxymuconolactone decarboxylase-like" evidence="1">
    <location>
        <begin position="51"/>
        <end position="96"/>
    </location>
</feature>
<dbReference type="InterPro" id="IPR004675">
    <property type="entry name" value="AhpD_core"/>
</dbReference>
<reference evidence="2" key="1">
    <citation type="submission" date="2018-06" db="EMBL/GenBank/DDBJ databases">
        <authorList>
            <person name="Zhirakovskaya E."/>
        </authorList>
    </citation>
    <scope>NUCLEOTIDE SEQUENCE</scope>
</reference>